<dbReference type="AlphaFoldDB" id="A0A8S1X697"/>
<comment type="caution">
    <text evidence="2">The sequence shown here is derived from an EMBL/GenBank/DDBJ whole genome shotgun (WGS) entry which is preliminary data.</text>
</comment>
<keyword evidence="3" id="KW-1185">Reference proteome</keyword>
<dbReference type="PROSITE" id="PS50011">
    <property type="entry name" value="PROTEIN_KINASE_DOM"/>
    <property type="match status" value="1"/>
</dbReference>
<evidence type="ECO:0000313" key="2">
    <source>
        <dbReference type="EMBL" id="CAD8196209.1"/>
    </source>
</evidence>
<dbReference type="EMBL" id="CAJJDP010000111">
    <property type="protein sequence ID" value="CAD8196209.1"/>
    <property type="molecule type" value="Genomic_DNA"/>
</dbReference>
<accession>A0A8S1X697</accession>
<dbReference type="InterPro" id="IPR000719">
    <property type="entry name" value="Prot_kinase_dom"/>
</dbReference>
<dbReference type="GO" id="GO:0005524">
    <property type="term" value="F:ATP binding"/>
    <property type="evidence" value="ECO:0007669"/>
    <property type="project" value="InterPro"/>
</dbReference>
<dbReference type="GO" id="GO:0004672">
    <property type="term" value="F:protein kinase activity"/>
    <property type="evidence" value="ECO:0007669"/>
    <property type="project" value="InterPro"/>
</dbReference>
<proteinExistence type="predicted"/>
<organism evidence="2 3">
    <name type="scientific">Paramecium octaurelia</name>
    <dbReference type="NCBI Taxonomy" id="43137"/>
    <lineage>
        <taxon>Eukaryota</taxon>
        <taxon>Sar</taxon>
        <taxon>Alveolata</taxon>
        <taxon>Ciliophora</taxon>
        <taxon>Intramacronucleata</taxon>
        <taxon>Oligohymenophorea</taxon>
        <taxon>Peniculida</taxon>
        <taxon>Parameciidae</taxon>
        <taxon>Paramecium</taxon>
    </lineage>
</organism>
<dbReference type="PROSITE" id="PS00108">
    <property type="entry name" value="PROTEIN_KINASE_ST"/>
    <property type="match status" value="1"/>
</dbReference>
<dbReference type="InterPro" id="IPR008271">
    <property type="entry name" value="Ser/Thr_kinase_AS"/>
</dbReference>
<dbReference type="Proteomes" id="UP000683925">
    <property type="component" value="Unassembled WGS sequence"/>
</dbReference>
<reference evidence="2" key="1">
    <citation type="submission" date="2021-01" db="EMBL/GenBank/DDBJ databases">
        <authorList>
            <consortium name="Genoscope - CEA"/>
            <person name="William W."/>
        </authorList>
    </citation>
    <scope>NUCLEOTIDE SEQUENCE</scope>
</reference>
<protein>
    <recommendedName>
        <fullName evidence="1">Protein kinase domain-containing protein</fullName>
    </recommendedName>
</protein>
<evidence type="ECO:0000313" key="3">
    <source>
        <dbReference type="Proteomes" id="UP000683925"/>
    </source>
</evidence>
<feature type="domain" description="Protein kinase" evidence="1">
    <location>
        <begin position="1"/>
        <end position="162"/>
    </location>
</feature>
<sequence length="162" mass="18585">MLRNNANESYEADDDKYQRIANWRNDKGLQDNQSMLQKNMLTNLSEMKICTLDLEIEKDNSQSNQIRLIQIIKSILSSQKCNIIHADIKAYNILISADTKLLKLFDFGTAFNVEYLVNRYYRASQIILVTLKILHQCLGHSTHCLNSVQGNSCSLEAIIRTS</sequence>
<name>A0A8S1X697_PAROT</name>
<gene>
    <name evidence="2" type="ORF">POCTA_138.1.T1110062</name>
</gene>
<evidence type="ECO:0000259" key="1">
    <source>
        <dbReference type="PROSITE" id="PS50011"/>
    </source>
</evidence>